<feature type="transmembrane region" description="Helical" evidence="2">
    <location>
        <begin position="55"/>
        <end position="76"/>
    </location>
</feature>
<organism evidence="3 4">
    <name type="scientific">Mucor velutinosus</name>
    <dbReference type="NCBI Taxonomy" id="708070"/>
    <lineage>
        <taxon>Eukaryota</taxon>
        <taxon>Fungi</taxon>
        <taxon>Fungi incertae sedis</taxon>
        <taxon>Mucoromycota</taxon>
        <taxon>Mucoromycotina</taxon>
        <taxon>Mucoromycetes</taxon>
        <taxon>Mucorales</taxon>
        <taxon>Mucorineae</taxon>
        <taxon>Mucoraceae</taxon>
        <taxon>Mucor</taxon>
    </lineage>
</organism>
<proteinExistence type="predicted"/>
<keyword evidence="3" id="KW-0436">Ligase</keyword>
<comment type="caution">
    <text evidence="3">The sequence shown here is derived from an EMBL/GenBank/DDBJ whole genome shotgun (WGS) entry which is preliminary data.</text>
</comment>
<protein>
    <submittedName>
        <fullName evidence="3">Glutamate--ammonia ligase</fullName>
        <ecNumber evidence="3">6.3.1.2</ecNumber>
    </submittedName>
</protein>
<sequence length="430" mass="48472">MSNNNNLGLYLIASPVVLVVSCLVMVLPVNAIMQWKHMLHDEVDFSINMSNMASYMQMIPSSWLFIIASLCTYKAAIKYQLTFKKLYYNIHQAYSGLEFNFTGATNNKMPGSFASLAQPATAATAITTTITSTTSTRKQHHKKTSRSCHHQKPRKRTLEAKPVSTTVPQITRTKIKALDRTPEASACESEWVVYESKKAKRSSLPTLSKTATLPASPKQRRYSLEAPLSAANDSCATDTCDQDQINATNLEKRKRLQIKSLLPLRRPLDCHEEEDTCDIPHLSDNDTDSQASVESPRLRSRDLPCVQQQPSYYSPFSTGFDFGVPSILLESKDETKFYPGRLNEYLAPQAPHSRIPSVENISSYTPPAINSKAYNLLKLLNPSNDQIETTITPAAFKYFDEMLISNSLCKYQKEDEVFLKNKRQWNSFAR</sequence>
<feature type="region of interest" description="Disordered" evidence="1">
    <location>
        <begin position="131"/>
        <end position="166"/>
    </location>
</feature>
<dbReference type="GeneID" id="89944826"/>
<reference evidence="3 4" key="1">
    <citation type="submission" date="2022-11" db="EMBL/GenBank/DDBJ databases">
        <title>Mucor velutinosus strain NIH1002 WGS.</title>
        <authorList>
            <person name="Subramanian P."/>
            <person name="Mullikin J.C."/>
            <person name="Segre J.A."/>
            <person name="Zelazny A.M."/>
        </authorList>
    </citation>
    <scope>NUCLEOTIDE SEQUENCE [LARGE SCALE GENOMIC DNA]</scope>
    <source>
        <strain evidence="3 4">NIH1002</strain>
    </source>
</reference>
<evidence type="ECO:0000256" key="1">
    <source>
        <dbReference type="SAM" id="MobiDB-lite"/>
    </source>
</evidence>
<keyword evidence="4" id="KW-1185">Reference proteome</keyword>
<dbReference type="EMBL" id="JASEJX010000013">
    <property type="protein sequence ID" value="KAK4517780.1"/>
    <property type="molecule type" value="Genomic_DNA"/>
</dbReference>
<feature type="region of interest" description="Disordered" evidence="1">
    <location>
        <begin position="277"/>
        <end position="301"/>
    </location>
</feature>
<dbReference type="Proteomes" id="UP001304243">
    <property type="component" value="Unassembled WGS sequence"/>
</dbReference>
<keyword evidence="2" id="KW-0472">Membrane</keyword>
<feature type="compositionally biased region" description="Basic residues" evidence="1">
    <location>
        <begin position="137"/>
        <end position="155"/>
    </location>
</feature>
<gene>
    <name evidence="3" type="primary">GLN1_1</name>
    <name evidence="3" type="ORF">ATC70_001124</name>
</gene>
<dbReference type="EC" id="6.3.1.2" evidence="3"/>
<evidence type="ECO:0000313" key="4">
    <source>
        <dbReference type="Proteomes" id="UP001304243"/>
    </source>
</evidence>
<evidence type="ECO:0000256" key="2">
    <source>
        <dbReference type="SAM" id="Phobius"/>
    </source>
</evidence>
<feature type="transmembrane region" description="Helical" evidence="2">
    <location>
        <begin position="7"/>
        <end position="35"/>
    </location>
</feature>
<dbReference type="RefSeq" id="XP_064684446.1">
    <property type="nucleotide sequence ID" value="XM_064820526.1"/>
</dbReference>
<keyword evidence="2" id="KW-1133">Transmembrane helix</keyword>
<dbReference type="GO" id="GO:0004356">
    <property type="term" value="F:glutamine synthetase activity"/>
    <property type="evidence" value="ECO:0007669"/>
    <property type="project" value="UniProtKB-EC"/>
</dbReference>
<name>A0AAN7DKQ2_9FUNG</name>
<keyword evidence="2" id="KW-0812">Transmembrane</keyword>
<dbReference type="AlphaFoldDB" id="A0AAN7DKQ2"/>
<accession>A0AAN7DKQ2</accession>
<evidence type="ECO:0000313" key="3">
    <source>
        <dbReference type="EMBL" id="KAK4517780.1"/>
    </source>
</evidence>